<keyword evidence="6 8" id="KW-1133">Transmembrane helix</keyword>
<dbReference type="Gene3D" id="1.20.1250.20">
    <property type="entry name" value="MFS general substrate transporter like domains"/>
    <property type="match status" value="2"/>
</dbReference>
<dbReference type="EMBL" id="CP139781">
    <property type="protein sequence ID" value="WRQ89895.1"/>
    <property type="molecule type" value="Genomic_DNA"/>
</dbReference>
<evidence type="ECO:0000259" key="9">
    <source>
        <dbReference type="Pfam" id="PF12832"/>
    </source>
</evidence>
<sequence length="410" mass="44939">MAAVPLPSAIQAPTPISRVQAHYFAVYAVFGCITPYIPIYLRDVKQLCASEIGFTFATGQAAVLLMPVILTYLADRYRLVRPLLLTMFLVNIVAMTALIGAAGFWATLIWVSLNRMVTQPQVALADGIYFSLQSDPAQPRAPYANVRVWGTVGYIAPSLVIYGSYYLRDYCAGGLVWMPYVAGGFAIFGVLNALRMPRRYHLPATVKAPPKVPTLAAARVLLRPKLLVFLLGVGFVISSNMAFYGFYPLYLTTQIGIDERWVGLISSLGVAVEILYILNMERLRRRIGFGGLLLLGGIASLFRLACLAYLPTPFFSIVFQLVHGLTVIGYMIVPVMYLNAHAGEGYRNSIQGVYVMVIQGAFSIAGNIVSGQLAEIGLLTLYRYALLCCLLGLALVALSFRLKDRPKPLT</sequence>
<protein>
    <submittedName>
        <fullName evidence="10">MFS transporter</fullName>
    </submittedName>
</protein>
<dbReference type="PANTHER" id="PTHR23522:SF10">
    <property type="entry name" value="3-PHENYLPROPIONIC ACID TRANSPORTER-RELATED"/>
    <property type="match status" value="1"/>
</dbReference>
<feature type="transmembrane region" description="Helical" evidence="8">
    <location>
        <begin position="352"/>
        <end position="369"/>
    </location>
</feature>
<accession>A0ABZ1CI11</accession>
<reference evidence="10 11" key="2">
    <citation type="submission" date="2023-12" db="EMBL/GenBank/DDBJ databases">
        <title>Description of an unclassified Opitutus bacterium of Verrucomicrobiota.</title>
        <authorList>
            <person name="Zhang D.-F."/>
        </authorList>
    </citation>
    <scope>NUCLEOTIDE SEQUENCE [LARGE SCALE GENOMIC DNA]</scope>
    <source>
        <strain evidence="10 11">WL0086</strain>
    </source>
</reference>
<dbReference type="InterPro" id="IPR036259">
    <property type="entry name" value="MFS_trans_sf"/>
</dbReference>
<evidence type="ECO:0000313" key="10">
    <source>
        <dbReference type="EMBL" id="WRQ89895.1"/>
    </source>
</evidence>
<keyword evidence="5 8" id="KW-0812">Transmembrane</keyword>
<keyword evidence="4" id="KW-0997">Cell inner membrane</keyword>
<feature type="transmembrane region" description="Helical" evidence="8">
    <location>
        <begin position="86"/>
        <end position="111"/>
    </location>
</feature>
<evidence type="ECO:0000256" key="8">
    <source>
        <dbReference type="SAM" id="Phobius"/>
    </source>
</evidence>
<keyword evidence="3" id="KW-1003">Cell membrane</keyword>
<feature type="transmembrane region" description="Helical" evidence="8">
    <location>
        <begin position="261"/>
        <end position="278"/>
    </location>
</feature>
<evidence type="ECO:0000313" key="11">
    <source>
        <dbReference type="Proteomes" id="UP000738431"/>
    </source>
</evidence>
<feature type="transmembrane region" description="Helical" evidence="8">
    <location>
        <begin position="290"/>
        <end position="311"/>
    </location>
</feature>
<proteinExistence type="predicted"/>
<keyword evidence="2" id="KW-0813">Transport</keyword>
<feature type="transmembrane region" description="Helical" evidence="8">
    <location>
        <begin position="20"/>
        <end position="41"/>
    </location>
</feature>
<evidence type="ECO:0000256" key="2">
    <source>
        <dbReference type="ARBA" id="ARBA00022448"/>
    </source>
</evidence>
<dbReference type="RefSeq" id="WP_221032352.1">
    <property type="nucleotide sequence ID" value="NZ_CP139781.1"/>
</dbReference>
<dbReference type="PANTHER" id="PTHR23522">
    <property type="entry name" value="BLL5896 PROTEIN"/>
    <property type="match status" value="1"/>
</dbReference>
<feature type="transmembrane region" description="Helical" evidence="8">
    <location>
        <begin position="381"/>
        <end position="400"/>
    </location>
</feature>
<dbReference type="InterPro" id="IPR024989">
    <property type="entry name" value="MFS_assoc_dom"/>
</dbReference>
<dbReference type="SUPFAM" id="SSF103473">
    <property type="entry name" value="MFS general substrate transporter"/>
    <property type="match status" value="1"/>
</dbReference>
<feature type="transmembrane region" description="Helical" evidence="8">
    <location>
        <begin position="226"/>
        <end position="249"/>
    </location>
</feature>
<dbReference type="Pfam" id="PF12832">
    <property type="entry name" value="MFS_1_like"/>
    <property type="match status" value="1"/>
</dbReference>
<feature type="domain" description="Major facilitator superfamily associated" evidence="9">
    <location>
        <begin position="18"/>
        <end position="375"/>
    </location>
</feature>
<comment type="subcellular location">
    <subcellularLocation>
        <location evidence="1">Cell inner membrane</location>
        <topology evidence="1">Multi-pass membrane protein</topology>
    </subcellularLocation>
</comment>
<feature type="transmembrane region" description="Helical" evidence="8">
    <location>
        <begin position="53"/>
        <end position="74"/>
    </location>
</feature>
<gene>
    <name evidence="10" type="ORF">K1X11_010800</name>
</gene>
<evidence type="ECO:0000256" key="4">
    <source>
        <dbReference type="ARBA" id="ARBA00022519"/>
    </source>
</evidence>
<evidence type="ECO:0000256" key="6">
    <source>
        <dbReference type="ARBA" id="ARBA00022989"/>
    </source>
</evidence>
<feature type="transmembrane region" description="Helical" evidence="8">
    <location>
        <begin position="317"/>
        <end position="340"/>
    </location>
</feature>
<feature type="transmembrane region" description="Helical" evidence="8">
    <location>
        <begin position="146"/>
        <end position="165"/>
    </location>
</feature>
<name>A0ABZ1CI11_9BACT</name>
<keyword evidence="7 8" id="KW-0472">Membrane</keyword>
<feature type="transmembrane region" description="Helical" evidence="8">
    <location>
        <begin position="177"/>
        <end position="194"/>
    </location>
</feature>
<evidence type="ECO:0000256" key="7">
    <source>
        <dbReference type="ARBA" id="ARBA00023136"/>
    </source>
</evidence>
<keyword evidence="11" id="KW-1185">Reference proteome</keyword>
<evidence type="ECO:0000256" key="5">
    <source>
        <dbReference type="ARBA" id="ARBA00022692"/>
    </source>
</evidence>
<dbReference type="Proteomes" id="UP000738431">
    <property type="component" value="Chromosome"/>
</dbReference>
<evidence type="ECO:0000256" key="1">
    <source>
        <dbReference type="ARBA" id="ARBA00004429"/>
    </source>
</evidence>
<evidence type="ECO:0000256" key="3">
    <source>
        <dbReference type="ARBA" id="ARBA00022475"/>
    </source>
</evidence>
<reference evidence="10 11" key="1">
    <citation type="submission" date="2021-08" db="EMBL/GenBank/DDBJ databases">
        <authorList>
            <person name="Zhang D."/>
            <person name="Zhang A."/>
            <person name="Wang L."/>
        </authorList>
    </citation>
    <scope>NUCLEOTIDE SEQUENCE [LARGE SCALE GENOMIC DNA]</scope>
    <source>
        <strain evidence="10 11">WL0086</strain>
    </source>
</reference>
<organism evidence="10 11">
    <name type="scientific">Actomonas aquatica</name>
    <dbReference type="NCBI Taxonomy" id="2866162"/>
    <lineage>
        <taxon>Bacteria</taxon>
        <taxon>Pseudomonadati</taxon>
        <taxon>Verrucomicrobiota</taxon>
        <taxon>Opitutia</taxon>
        <taxon>Opitutales</taxon>
        <taxon>Opitutaceae</taxon>
        <taxon>Actomonas</taxon>
    </lineage>
</organism>